<accession>A0ABV8GLS8</accession>
<dbReference type="RefSeq" id="WP_379534735.1">
    <property type="nucleotide sequence ID" value="NZ_JBHSBI010000038.1"/>
</dbReference>
<keyword evidence="2" id="KW-1185">Reference proteome</keyword>
<organism evidence="1 2">
    <name type="scientific">Nonomuraea purpurea</name>
    <dbReference type="NCBI Taxonomy" id="1849276"/>
    <lineage>
        <taxon>Bacteria</taxon>
        <taxon>Bacillati</taxon>
        <taxon>Actinomycetota</taxon>
        <taxon>Actinomycetes</taxon>
        <taxon>Streptosporangiales</taxon>
        <taxon>Streptosporangiaceae</taxon>
        <taxon>Nonomuraea</taxon>
    </lineage>
</organism>
<reference evidence="2" key="1">
    <citation type="journal article" date="2019" name="Int. J. Syst. Evol. Microbiol.">
        <title>The Global Catalogue of Microorganisms (GCM) 10K type strain sequencing project: providing services to taxonomists for standard genome sequencing and annotation.</title>
        <authorList>
            <consortium name="The Broad Institute Genomics Platform"/>
            <consortium name="The Broad Institute Genome Sequencing Center for Infectious Disease"/>
            <person name="Wu L."/>
            <person name="Ma J."/>
        </authorList>
    </citation>
    <scope>NUCLEOTIDE SEQUENCE [LARGE SCALE GENOMIC DNA]</scope>
    <source>
        <strain evidence="2">TBRC 1276</strain>
    </source>
</reference>
<dbReference type="Proteomes" id="UP001595851">
    <property type="component" value="Unassembled WGS sequence"/>
</dbReference>
<evidence type="ECO:0008006" key="3">
    <source>
        <dbReference type="Google" id="ProtNLM"/>
    </source>
</evidence>
<comment type="caution">
    <text evidence="1">The sequence shown here is derived from an EMBL/GenBank/DDBJ whole genome shotgun (WGS) entry which is preliminary data.</text>
</comment>
<name>A0ABV8GLS8_9ACTN</name>
<evidence type="ECO:0000313" key="2">
    <source>
        <dbReference type="Proteomes" id="UP001595851"/>
    </source>
</evidence>
<dbReference type="EMBL" id="JBHSBI010000038">
    <property type="protein sequence ID" value="MFC4014911.1"/>
    <property type="molecule type" value="Genomic_DNA"/>
</dbReference>
<evidence type="ECO:0000313" key="1">
    <source>
        <dbReference type="EMBL" id="MFC4014911.1"/>
    </source>
</evidence>
<gene>
    <name evidence="1" type="ORF">ACFOY2_47355</name>
</gene>
<proteinExistence type="predicted"/>
<sequence length="201" mass="21573">MEAIVATWSRNAGARTDAEWDALRAVLPDRVTSAEVRNRTRQIRVYLNEHGTLPADLTELEEPPACAAQIVLAAADRQLITLERAGGRSARLRVRLPLTEFPASRADWAWHMLPIMLPPTVPAEATLCTPTLRVAEGRVHVDLPFRTPIGFAPATGHVVACGFDWGLNTLLTGAAGQLADGRVISDGRPLVYDAAPATGGA</sequence>
<protein>
    <recommendedName>
        <fullName evidence="3">Transposase</fullName>
    </recommendedName>
</protein>